<reference evidence="5" key="1">
    <citation type="submission" date="2023-07" db="EMBL/GenBank/DDBJ databases">
        <title>draft genome sequence of fig (Ficus carica).</title>
        <authorList>
            <person name="Takahashi T."/>
            <person name="Nishimura K."/>
        </authorList>
    </citation>
    <scope>NUCLEOTIDE SEQUENCE</scope>
</reference>
<evidence type="ECO:0000256" key="1">
    <source>
        <dbReference type="ARBA" id="ARBA00022737"/>
    </source>
</evidence>
<dbReference type="Proteomes" id="UP001187192">
    <property type="component" value="Unassembled WGS sequence"/>
</dbReference>
<gene>
    <name evidence="5" type="ORF">TIFTF001_025639</name>
</gene>
<dbReference type="GO" id="GO:0000166">
    <property type="term" value="F:nucleotide binding"/>
    <property type="evidence" value="ECO:0007669"/>
    <property type="project" value="UniProtKB-KW"/>
</dbReference>
<dbReference type="Pfam" id="PF18052">
    <property type="entry name" value="Rx_N"/>
    <property type="match status" value="1"/>
</dbReference>
<proteinExistence type="predicted"/>
<evidence type="ECO:0000256" key="3">
    <source>
        <dbReference type="ARBA" id="ARBA00022821"/>
    </source>
</evidence>
<dbReference type="AlphaFoldDB" id="A0AA88AQ74"/>
<name>A0AA88AQ74_FICCA</name>
<accession>A0AA88AQ74</accession>
<protein>
    <recommendedName>
        <fullName evidence="4">Disease resistance N-terminal domain-containing protein</fullName>
    </recommendedName>
</protein>
<dbReference type="Gramene" id="FCD_00012482-RA">
    <property type="protein sequence ID" value="FCD_00012482-RA:cds"/>
    <property type="gene ID" value="FCD_00012482"/>
</dbReference>
<evidence type="ECO:0000313" key="6">
    <source>
        <dbReference type="Proteomes" id="UP001187192"/>
    </source>
</evidence>
<dbReference type="EMBL" id="BTGU01000064">
    <property type="protein sequence ID" value="GMN56520.1"/>
    <property type="molecule type" value="Genomic_DNA"/>
</dbReference>
<dbReference type="InterPro" id="IPR041118">
    <property type="entry name" value="Rx_N"/>
</dbReference>
<evidence type="ECO:0000256" key="2">
    <source>
        <dbReference type="ARBA" id="ARBA00022741"/>
    </source>
</evidence>
<evidence type="ECO:0000259" key="4">
    <source>
        <dbReference type="Pfam" id="PF18052"/>
    </source>
</evidence>
<feature type="domain" description="Disease resistance N-terminal" evidence="4">
    <location>
        <begin position="12"/>
        <end position="71"/>
    </location>
</feature>
<sequence length="72" mass="8374">MSNMAELVSEPFLSAMFEKLYESLSSRELVNLFREKKSVHGQLRKLNDKLKMARSMLNDAEERQIGEPDARE</sequence>
<organism evidence="5 6">
    <name type="scientific">Ficus carica</name>
    <name type="common">Common fig</name>
    <dbReference type="NCBI Taxonomy" id="3494"/>
    <lineage>
        <taxon>Eukaryota</taxon>
        <taxon>Viridiplantae</taxon>
        <taxon>Streptophyta</taxon>
        <taxon>Embryophyta</taxon>
        <taxon>Tracheophyta</taxon>
        <taxon>Spermatophyta</taxon>
        <taxon>Magnoliopsida</taxon>
        <taxon>eudicotyledons</taxon>
        <taxon>Gunneridae</taxon>
        <taxon>Pentapetalae</taxon>
        <taxon>rosids</taxon>
        <taxon>fabids</taxon>
        <taxon>Rosales</taxon>
        <taxon>Moraceae</taxon>
        <taxon>Ficeae</taxon>
        <taxon>Ficus</taxon>
    </lineage>
</organism>
<keyword evidence="3" id="KW-0611">Plant defense</keyword>
<keyword evidence="2" id="KW-0547">Nucleotide-binding</keyword>
<keyword evidence="1" id="KW-0677">Repeat</keyword>
<comment type="caution">
    <text evidence="5">The sequence shown here is derived from an EMBL/GenBank/DDBJ whole genome shotgun (WGS) entry which is preliminary data.</text>
</comment>
<keyword evidence="6" id="KW-1185">Reference proteome</keyword>
<dbReference type="GO" id="GO:0006952">
    <property type="term" value="P:defense response"/>
    <property type="evidence" value="ECO:0007669"/>
    <property type="project" value="UniProtKB-KW"/>
</dbReference>
<evidence type="ECO:0000313" key="5">
    <source>
        <dbReference type="EMBL" id="GMN56520.1"/>
    </source>
</evidence>